<gene>
    <name evidence="1" type="ORF">DVH24_007043</name>
</gene>
<name>A0A498HK73_MALDO</name>
<accession>A0A498HK73</accession>
<evidence type="ECO:0000313" key="2">
    <source>
        <dbReference type="Proteomes" id="UP000290289"/>
    </source>
</evidence>
<dbReference type="AlphaFoldDB" id="A0A498HK73"/>
<dbReference type="Proteomes" id="UP000290289">
    <property type="component" value="Chromosome 16"/>
</dbReference>
<dbReference type="EMBL" id="RDQH01000342">
    <property type="protein sequence ID" value="RXH69787.1"/>
    <property type="molecule type" value="Genomic_DNA"/>
</dbReference>
<evidence type="ECO:0000313" key="1">
    <source>
        <dbReference type="EMBL" id="RXH69787.1"/>
    </source>
</evidence>
<keyword evidence="2" id="KW-1185">Reference proteome</keyword>
<protein>
    <submittedName>
        <fullName evidence="1">Uncharacterized protein</fullName>
    </submittedName>
</protein>
<reference evidence="1 2" key="1">
    <citation type="submission" date="2018-10" db="EMBL/GenBank/DDBJ databases">
        <title>A high-quality apple genome assembly.</title>
        <authorList>
            <person name="Hu J."/>
        </authorList>
    </citation>
    <scope>NUCLEOTIDE SEQUENCE [LARGE SCALE GENOMIC DNA]</scope>
    <source>
        <strain evidence="2">cv. HFTH1</strain>
        <tissue evidence="1">Young leaf</tissue>
    </source>
</reference>
<comment type="caution">
    <text evidence="1">The sequence shown here is derived from an EMBL/GenBank/DDBJ whole genome shotgun (WGS) entry which is preliminary data.</text>
</comment>
<sequence length="120" mass="14249">MTITSLDLSFLNSRSSLVFTPLLAALFRCSRAFYFPELFYFLRNQTDGFGRKLLIEASYGTLNFTYIESKMVYANIGFNFHWMRKENFGRDPKKRPRKTLEETVRKDLEYLDLTEDMTQN</sequence>
<organism evidence="1 2">
    <name type="scientific">Malus domestica</name>
    <name type="common">Apple</name>
    <name type="synonym">Pyrus malus</name>
    <dbReference type="NCBI Taxonomy" id="3750"/>
    <lineage>
        <taxon>Eukaryota</taxon>
        <taxon>Viridiplantae</taxon>
        <taxon>Streptophyta</taxon>
        <taxon>Embryophyta</taxon>
        <taxon>Tracheophyta</taxon>
        <taxon>Spermatophyta</taxon>
        <taxon>Magnoliopsida</taxon>
        <taxon>eudicotyledons</taxon>
        <taxon>Gunneridae</taxon>
        <taxon>Pentapetalae</taxon>
        <taxon>rosids</taxon>
        <taxon>fabids</taxon>
        <taxon>Rosales</taxon>
        <taxon>Rosaceae</taxon>
        <taxon>Amygdaloideae</taxon>
        <taxon>Maleae</taxon>
        <taxon>Malus</taxon>
    </lineage>
</organism>
<proteinExistence type="predicted"/>